<dbReference type="GO" id="GO:0008444">
    <property type="term" value="F:CDP-diacylglycerol-glycerol-3-phosphate 3-phosphatidyltransferase activity"/>
    <property type="evidence" value="ECO:0007669"/>
    <property type="project" value="UniProtKB-EC"/>
</dbReference>
<keyword evidence="7" id="KW-0443">Lipid metabolism</keyword>
<evidence type="ECO:0000313" key="15">
    <source>
        <dbReference type="EMBL" id="MBM7056800.1"/>
    </source>
</evidence>
<feature type="compositionally biased region" description="Low complexity" evidence="13">
    <location>
        <begin position="225"/>
        <end position="238"/>
    </location>
</feature>
<evidence type="ECO:0000256" key="1">
    <source>
        <dbReference type="ARBA" id="ARBA00004141"/>
    </source>
</evidence>
<evidence type="ECO:0000256" key="14">
    <source>
        <dbReference type="SAM" id="Phobius"/>
    </source>
</evidence>
<gene>
    <name evidence="15" type="primary">pgsA</name>
    <name evidence="15" type="ORF">JS521_23705</name>
</gene>
<evidence type="ECO:0000256" key="3">
    <source>
        <dbReference type="ARBA" id="ARBA00022516"/>
    </source>
</evidence>
<keyword evidence="6 14" id="KW-1133">Transmembrane helix</keyword>
<evidence type="ECO:0000256" key="4">
    <source>
        <dbReference type="ARBA" id="ARBA00022679"/>
    </source>
</evidence>
<comment type="subcellular location">
    <subcellularLocation>
        <location evidence="1">Membrane</location>
        <topology evidence="1">Multi-pass membrane protein</topology>
    </subcellularLocation>
</comment>
<feature type="region of interest" description="Disordered" evidence="13">
    <location>
        <begin position="225"/>
        <end position="245"/>
    </location>
</feature>
<dbReference type="InterPro" id="IPR050324">
    <property type="entry name" value="CDP-alcohol_PTase-I"/>
</dbReference>
<protein>
    <recommendedName>
        <fullName evidence="11">CDP-diacylglycerol--glycerol-3-phosphate 3-phosphatidyltransferase</fullName>
        <ecNumber evidence="11">2.7.8.5</ecNumber>
    </recommendedName>
</protein>
<evidence type="ECO:0000256" key="5">
    <source>
        <dbReference type="ARBA" id="ARBA00022692"/>
    </source>
</evidence>
<accession>A0ABS2I1E9</accession>
<dbReference type="NCBIfam" id="TIGR00560">
    <property type="entry name" value="pgsA"/>
    <property type="match status" value="1"/>
</dbReference>
<dbReference type="InterPro" id="IPR048254">
    <property type="entry name" value="CDP_ALCOHOL_P_TRANSF_CS"/>
</dbReference>
<dbReference type="PROSITE" id="PS00379">
    <property type="entry name" value="CDP_ALCOHOL_P_TRANSF"/>
    <property type="match status" value="1"/>
</dbReference>
<reference evidence="15 16" key="1">
    <citation type="submission" date="2021-02" db="EMBL/GenBank/DDBJ databases">
        <title>Genome Streptomyces sp. RHZ10.</title>
        <authorList>
            <person name="Besaury L."/>
        </authorList>
    </citation>
    <scope>NUCLEOTIDE SEQUENCE [LARGE SCALE GENOMIC DNA]</scope>
    <source>
        <strain evidence="15 16">RHZ10</strain>
    </source>
</reference>
<dbReference type="EMBL" id="JAFEUF010000144">
    <property type="protein sequence ID" value="MBM7056800.1"/>
    <property type="molecule type" value="Genomic_DNA"/>
</dbReference>
<keyword evidence="4 12" id="KW-0808">Transferase</keyword>
<organism evidence="15 16">
    <name type="scientific">Streptomyces durocortorensis</name>
    <dbReference type="NCBI Taxonomy" id="2811104"/>
    <lineage>
        <taxon>Bacteria</taxon>
        <taxon>Bacillati</taxon>
        <taxon>Actinomycetota</taxon>
        <taxon>Actinomycetes</taxon>
        <taxon>Kitasatosporales</taxon>
        <taxon>Streptomycetaceae</taxon>
        <taxon>Streptomyces</taxon>
    </lineage>
</organism>
<keyword evidence="3" id="KW-0444">Lipid biosynthesis</keyword>
<evidence type="ECO:0000256" key="10">
    <source>
        <dbReference type="ARBA" id="ARBA00023264"/>
    </source>
</evidence>
<feature type="transmembrane region" description="Helical" evidence="14">
    <location>
        <begin position="182"/>
        <end position="200"/>
    </location>
</feature>
<dbReference type="Gene3D" id="1.20.120.1760">
    <property type="match status" value="1"/>
</dbReference>
<sequence>MTGVPASAAGGSGAKPVRGGKLGTAAVNQASLWNIANILTMVRLLLVPGFVLLLFHDGGYDPVWRSFAWAAFAIAMITDLFDGHLARAYNLVTDFGKIADPIADKAIMGAALVSLSILGDLPWWITGVIIARELGITLMRFWVIRHAVIPASRGGKLKTLAQGTAAGMYVLVLTGPLATLRFWMMMVAVVLTVVTGLDYVRQAVVLRRKGLAAERAAAVERAAEATEALQDPAPHPAVGGAGAAGGGPTAGPVAAGVGPAAGAVADVTDVPTGVTDVSPGAMDVRSGAADVRSAAEVRDAAEAER</sequence>
<dbReference type="PANTHER" id="PTHR14269:SF52">
    <property type="entry name" value="PHOSPHATIDYLGLYCEROPHOSPHATE SYNTHASE-RELATED"/>
    <property type="match status" value="1"/>
</dbReference>
<name>A0ABS2I1E9_9ACTN</name>
<keyword evidence="16" id="KW-1185">Reference proteome</keyword>
<feature type="transmembrane region" description="Helical" evidence="14">
    <location>
        <begin position="106"/>
        <end position="131"/>
    </location>
</feature>
<proteinExistence type="inferred from homology"/>
<evidence type="ECO:0000256" key="12">
    <source>
        <dbReference type="RuleBase" id="RU003750"/>
    </source>
</evidence>
<feature type="compositionally biased region" description="Basic and acidic residues" evidence="13">
    <location>
        <begin position="293"/>
        <end position="305"/>
    </location>
</feature>
<comment type="caution">
    <text evidence="15">The sequence shown here is derived from an EMBL/GenBank/DDBJ whole genome shotgun (WGS) entry which is preliminary data.</text>
</comment>
<feature type="transmembrane region" description="Helical" evidence="14">
    <location>
        <begin position="67"/>
        <end position="86"/>
    </location>
</feature>
<evidence type="ECO:0000256" key="8">
    <source>
        <dbReference type="ARBA" id="ARBA00023136"/>
    </source>
</evidence>
<dbReference type="InterPro" id="IPR000462">
    <property type="entry name" value="CDP-OH_P_trans"/>
</dbReference>
<evidence type="ECO:0000256" key="2">
    <source>
        <dbReference type="ARBA" id="ARBA00010441"/>
    </source>
</evidence>
<evidence type="ECO:0000256" key="6">
    <source>
        <dbReference type="ARBA" id="ARBA00022989"/>
    </source>
</evidence>
<dbReference type="Pfam" id="PF01066">
    <property type="entry name" value="CDP-OH_P_transf"/>
    <property type="match status" value="1"/>
</dbReference>
<evidence type="ECO:0000256" key="7">
    <source>
        <dbReference type="ARBA" id="ARBA00023098"/>
    </source>
</evidence>
<feature type="region of interest" description="Disordered" evidence="13">
    <location>
        <begin position="272"/>
        <end position="305"/>
    </location>
</feature>
<dbReference type="EC" id="2.7.8.5" evidence="11"/>
<comment type="similarity">
    <text evidence="2 12">Belongs to the CDP-alcohol phosphatidyltransferase class-I family.</text>
</comment>
<evidence type="ECO:0000256" key="13">
    <source>
        <dbReference type="SAM" id="MobiDB-lite"/>
    </source>
</evidence>
<dbReference type="RefSeq" id="WP_205084971.1">
    <property type="nucleotide sequence ID" value="NZ_JAFEUF010000144.1"/>
</dbReference>
<dbReference type="Proteomes" id="UP000712045">
    <property type="component" value="Unassembled WGS sequence"/>
</dbReference>
<dbReference type="InterPro" id="IPR004570">
    <property type="entry name" value="Phosphatidylglycerol_P_synth"/>
</dbReference>
<feature type="transmembrane region" description="Helical" evidence="14">
    <location>
        <begin position="32"/>
        <end position="55"/>
    </location>
</feature>
<evidence type="ECO:0000313" key="16">
    <source>
        <dbReference type="Proteomes" id="UP000712045"/>
    </source>
</evidence>
<keyword evidence="9" id="KW-0594">Phospholipid biosynthesis</keyword>
<dbReference type="PANTHER" id="PTHR14269">
    <property type="entry name" value="CDP-DIACYLGLYCEROL--GLYCEROL-3-PHOSPHATE 3-PHOSPHATIDYLTRANSFERASE-RELATED"/>
    <property type="match status" value="1"/>
</dbReference>
<evidence type="ECO:0000256" key="9">
    <source>
        <dbReference type="ARBA" id="ARBA00023209"/>
    </source>
</evidence>
<evidence type="ECO:0000256" key="11">
    <source>
        <dbReference type="NCBIfam" id="TIGR00560"/>
    </source>
</evidence>
<keyword evidence="5 14" id="KW-0812">Transmembrane</keyword>
<keyword evidence="8 14" id="KW-0472">Membrane</keyword>
<keyword evidence="10" id="KW-1208">Phospholipid metabolism</keyword>
<dbReference type="InterPro" id="IPR043130">
    <property type="entry name" value="CDP-OH_PTrfase_TM_dom"/>
</dbReference>